<dbReference type="InterPro" id="IPR021109">
    <property type="entry name" value="Peptidase_aspartic_dom_sf"/>
</dbReference>
<comment type="caution">
    <text evidence="2">The sequence shown here is derived from an EMBL/GenBank/DDBJ whole genome shotgun (WGS) entry which is preliminary data.</text>
</comment>
<name>A0A8H4ILQ4_9PEZI</name>
<dbReference type="AlphaFoldDB" id="A0A8H4ILQ4"/>
<dbReference type="GO" id="GO:0004190">
    <property type="term" value="F:aspartic-type endopeptidase activity"/>
    <property type="evidence" value="ECO:0007669"/>
    <property type="project" value="UniProtKB-KW"/>
</dbReference>
<keyword evidence="1" id="KW-0645">Protease</keyword>
<organism evidence="2 3">
    <name type="scientific">Botryosphaeria dothidea</name>
    <dbReference type="NCBI Taxonomy" id="55169"/>
    <lineage>
        <taxon>Eukaryota</taxon>
        <taxon>Fungi</taxon>
        <taxon>Dikarya</taxon>
        <taxon>Ascomycota</taxon>
        <taxon>Pezizomycotina</taxon>
        <taxon>Dothideomycetes</taxon>
        <taxon>Dothideomycetes incertae sedis</taxon>
        <taxon>Botryosphaeriales</taxon>
        <taxon>Botryosphaeriaceae</taxon>
        <taxon>Botryosphaeria</taxon>
    </lineage>
</organism>
<evidence type="ECO:0000313" key="2">
    <source>
        <dbReference type="EMBL" id="KAF4302303.1"/>
    </source>
</evidence>
<dbReference type="GO" id="GO:0006508">
    <property type="term" value="P:proteolysis"/>
    <property type="evidence" value="ECO:0007669"/>
    <property type="project" value="InterPro"/>
</dbReference>
<evidence type="ECO:0000313" key="3">
    <source>
        <dbReference type="Proteomes" id="UP000572817"/>
    </source>
</evidence>
<dbReference type="Gene3D" id="2.40.70.10">
    <property type="entry name" value="Acid Proteases"/>
    <property type="match status" value="1"/>
</dbReference>
<dbReference type="CDD" id="cd00303">
    <property type="entry name" value="retropepsin_like"/>
    <property type="match status" value="1"/>
</dbReference>
<reference evidence="2" key="1">
    <citation type="submission" date="2020-04" db="EMBL/GenBank/DDBJ databases">
        <title>Genome Assembly and Annotation of Botryosphaeria dothidea sdau 11-99, a Latent Pathogen of Apple Fruit Ring Rot in China.</title>
        <authorList>
            <person name="Yu C."/>
            <person name="Diao Y."/>
            <person name="Lu Q."/>
            <person name="Zhao J."/>
            <person name="Cui S."/>
            <person name="Peng C."/>
            <person name="He B."/>
            <person name="Liu H."/>
        </authorList>
    </citation>
    <scope>NUCLEOTIDE SEQUENCE [LARGE SCALE GENOMIC DNA]</scope>
    <source>
        <strain evidence="2">Sdau11-99</strain>
    </source>
</reference>
<gene>
    <name evidence="2" type="ORF">GTA08_BOTSDO09612</name>
</gene>
<dbReference type="Proteomes" id="UP000572817">
    <property type="component" value="Unassembled WGS sequence"/>
</dbReference>
<keyword evidence="1" id="KW-0064">Aspartyl protease</keyword>
<proteinExistence type="predicted"/>
<evidence type="ECO:0000256" key="1">
    <source>
        <dbReference type="ARBA" id="ARBA00022750"/>
    </source>
</evidence>
<keyword evidence="1" id="KW-0378">Hydrolase</keyword>
<dbReference type="EMBL" id="WWBZ02000073">
    <property type="protein sequence ID" value="KAF4302303.1"/>
    <property type="molecule type" value="Genomic_DNA"/>
</dbReference>
<dbReference type="SUPFAM" id="SSF50630">
    <property type="entry name" value="Acid proteases"/>
    <property type="match status" value="1"/>
</dbReference>
<dbReference type="InterPro" id="IPR001969">
    <property type="entry name" value="Aspartic_peptidase_AS"/>
</dbReference>
<sequence>MESRPLLQDEKQDHAATSHGRRSRRFWTTVFSCLWKIFFNVSALLTTLELWVIDTEESQELARIRNPMTMYLRVKKEDGKDHLCEAMLDTGSTYNLISASRARDLQMDYEQHSDSEFFITDLDGTKSIPLGTLQINYEGGRHGHSPVGEEFTKFYVLEKVPCGMILGRPALNDLHVFVLDPLYDSKPPRDIPEERILRVSKEEKHERAVFVAPRGKTIFNNG</sequence>
<accession>A0A8H4ILQ4</accession>
<protein>
    <submittedName>
        <fullName evidence="2">Uncharacterized protein</fullName>
    </submittedName>
</protein>
<dbReference type="PROSITE" id="PS00141">
    <property type="entry name" value="ASP_PROTEASE"/>
    <property type="match status" value="1"/>
</dbReference>
<keyword evidence="3" id="KW-1185">Reference proteome</keyword>